<evidence type="ECO:0000256" key="7">
    <source>
        <dbReference type="RuleBase" id="RU367056"/>
    </source>
</evidence>
<dbReference type="WBParaSite" id="EVEC_0000723901-mRNA-1">
    <property type="protein sequence ID" value="EVEC_0000723901-mRNA-1"/>
    <property type="gene ID" value="EVEC_0000723901"/>
</dbReference>
<gene>
    <name evidence="9" type="ORF">EVEC_LOCUS6760</name>
</gene>
<keyword evidence="7" id="KW-0999">Mitochondrion inner membrane</keyword>
<comment type="similarity">
    <text evidence="2 7">Belongs to the COA3 family.</text>
</comment>
<keyword evidence="4 7" id="KW-1133">Transmembrane helix</keyword>
<dbReference type="STRING" id="51028.A0A0N4V9W2"/>
<reference evidence="11" key="1">
    <citation type="submission" date="2017-02" db="UniProtKB">
        <authorList>
            <consortium name="WormBaseParasite"/>
        </authorList>
    </citation>
    <scope>IDENTIFICATION</scope>
</reference>
<evidence type="ECO:0000313" key="11">
    <source>
        <dbReference type="WBParaSite" id="EVEC_0000723901-mRNA-1"/>
    </source>
</evidence>
<keyword evidence="3 7" id="KW-0812">Transmembrane</keyword>
<proteinExistence type="inferred from homology"/>
<dbReference type="InterPro" id="IPR041752">
    <property type="entry name" value="Coa3"/>
</dbReference>
<evidence type="ECO:0000256" key="4">
    <source>
        <dbReference type="ARBA" id="ARBA00022989"/>
    </source>
</evidence>
<evidence type="ECO:0000313" key="10">
    <source>
        <dbReference type="Proteomes" id="UP000274131"/>
    </source>
</evidence>
<dbReference type="PANTHER" id="PTHR15642">
    <property type="entry name" value="CYTOCHROME C OXIDASE ASSEMBLY FACTOR 3, MITOCHONDRIAL"/>
    <property type="match status" value="1"/>
</dbReference>
<evidence type="ECO:0000256" key="1">
    <source>
        <dbReference type="ARBA" id="ARBA00004304"/>
    </source>
</evidence>
<evidence type="ECO:0000256" key="2">
    <source>
        <dbReference type="ARBA" id="ARBA00007035"/>
    </source>
</evidence>
<evidence type="ECO:0000313" key="9">
    <source>
        <dbReference type="EMBL" id="VDD92009.1"/>
    </source>
</evidence>
<dbReference type="OrthoDB" id="10018333at2759"/>
<reference evidence="9 10" key="2">
    <citation type="submission" date="2018-10" db="EMBL/GenBank/DDBJ databases">
        <authorList>
            <consortium name="Pathogen Informatics"/>
        </authorList>
    </citation>
    <scope>NUCLEOTIDE SEQUENCE [LARGE SCALE GENOMIC DNA]</scope>
</reference>
<dbReference type="GO" id="GO:0033617">
    <property type="term" value="P:mitochondrial respiratory chain complex IV assembly"/>
    <property type="evidence" value="ECO:0007669"/>
    <property type="project" value="UniProtKB-UniRule"/>
</dbReference>
<comment type="subcellular location">
    <subcellularLocation>
        <location evidence="1">Mitochondrion membrane</location>
        <topology evidence="1">Single-pass membrane protein</topology>
    </subcellularLocation>
</comment>
<dbReference type="Proteomes" id="UP000274131">
    <property type="component" value="Unassembled WGS sequence"/>
</dbReference>
<accession>A0A0N4V9W2</accession>
<dbReference type="EMBL" id="UXUI01008641">
    <property type="protein sequence ID" value="VDD92009.1"/>
    <property type="molecule type" value="Genomic_DNA"/>
</dbReference>
<evidence type="ECO:0000256" key="3">
    <source>
        <dbReference type="ARBA" id="ARBA00022692"/>
    </source>
</evidence>
<evidence type="ECO:0000259" key="8">
    <source>
        <dbReference type="Pfam" id="PF09813"/>
    </source>
</evidence>
<evidence type="ECO:0000256" key="6">
    <source>
        <dbReference type="ARBA" id="ARBA00023136"/>
    </source>
</evidence>
<dbReference type="GO" id="GO:0005743">
    <property type="term" value="C:mitochondrial inner membrane"/>
    <property type="evidence" value="ECO:0007669"/>
    <property type="project" value="UniProtKB-UniRule"/>
</dbReference>
<keyword evidence="6 7" id="KW-0472">Membrane</keyword>
<protein>
    <recommendedName>
        <fullName evidence="7">Cytochrome c oxidase assembly factor 3</fullName>
    </recommendedName>
</protein>
<organism evidence="11">
    <name type="scientific">Enterobius vermicularis</name>
    <name type="common">Human pinworm</name>
    <dbReference type="NCBI Taxonomy" id="51028"/>
    <lineage>
        <taxon>Eukaryota</taxon>
        <taxon>Metazoa</taxon>
        <taxon>Ecdysozoa</taxon>
        <taxon>Nematoda</taxon>
        <taxon>Chromadorea</taxon>
        <taxon>Rhabditida</taxon>
        <taxon>Spirurina</taxon>
        <taxon>Oxyuridomorpha</taxon>
        <taxon>Oxyuroidea</taxon>
        <taxon>Oxyuridae</taxon>
        <taxon>Enterobius</taxon>
    </lineage>
</organism>
<evidence type="ECO:0000256" key="5">
    <source>
        <dbReference type="ARBA" id="ARBA00023128"/>
    </source>
</evidence>
<dbReference type="AlphaFoldDB" id="A0A0N4V9W2"/>
<comment type="subunit">
    <text evidence="7">Component of 250-400 kDa complexes called cytochrome oxidase assembly intermediates or COA complexes.</text>
</comment>
<sequence>MLEVVNCFAAFKQMDLQKRFVKEIQKANEARIQEIFRKNYRNIAGFVILSSVVLAIYFYTLYAVKQETMLEEIDYEVSQEAVQKQKDGK</sequence>
<dbReference type="InterPro" id="IPR018628">
    <property type="entry name" value="Coa3_CC"/>
</dbReference>
<name>A0A0N4V9W2_ENTVE</name>
<keyword evidence="5 7" id="KW-0496">Mitochondrion</keyword>
<feature type="transmembrane region" description="Helical" evidence="7">
    <location>
        <begin position="43"/>
        <end position="62"/>
    </location>
</feature>
<keyword evidence="10" id="KW-1185">Reference proteome</keyword>
<feature type="domain" description="Cytochrome c oxidase assembly factor 3 mitochondrial coiled-coil" evidence="8">
    <location>
        <begin position="28"/>
        <end position="76"/>
    </location>
</feature>
<comment type="function">
    <text evidence="7">Required for assembly of cytochrome c oxidase (complex IV).</text>
</comment>
<dbReference type="Pfam" id="PF09813">
    <property type="entry name" value="Coa3_cc"/>
    <property type="match status" value="1"/>
</dbReference>
<dbReference type="PANTHER" id="PTHR15642:SF3">
    <property type="entry name" value="CYTOCHROME C OXIDASE ASSEMBLY FACTOR 3 HOMOLOG, MITOCHONDRIAL"/>
    <property type="match status" value="1"/>
</dbReference>